<dbReference type="Pfam" id="PF04672">
    <property type="entry name" value="Methyltransf_19"/>
    <property type="match status" value="1"/>
</dbReference>
<dbReference type="SUPFAM" id="SSF53335">
    <property type="entry name" value="S-adenosyl-L-methionine-dependent methyltransferases"/>
    <property type="match status" value="1"/>
</dbReference>
<dbReference type="InterPro" id="IPR029063">
    <property type="entry name" value="SAM-dependent_MTases_sf"/>
</dbReference>
<evidence type="ECO:0000313" key="1">
    <source>
        <dbReference type="EMBL" id="SNQ46236.1"/>
    </source>
</evidence>
<evidence type="ECO:0008006" key="3">
    <source>
        <dbReference type="Google" id="ProtNLM"/>
    </source>
</evidence>
<name>A0A2I2KKR1_9ACTN</name>
<reference evidence="1 2" key="1">
    <citation type="submission" date="2017-06" db="EMBL/GenBank/DDBJ databases">
        <authorList>
            <person name="Kim H.J."/>
            <person name="Triplett B.A."/>
        </authorList>
    </citation>
    <scope>NUCLEOTIDE SEQUENCE [LARGE SCALE GENOMIC DNA]</scope>
    <source>
        <strain evidence="1">FRACA_ARgP5</strain>
    </source>
</reference>
<accession>A0A2I2KKR1</accession>
<dbReference type="InterPro" id="IPR006764">
    <property type="entry name" value="SAM_dep_MeTrfase_SAV2177_type"/>
</dbReference>
<dbReference type="Gene3D" id="3.40.50.150">
    <property type="entry name" value="Vaccinia Virus protein VP39"/>
    <property type="match status" value="1"/>
</dbReference>
<evidence type="ECO:0000313" key="2">
    <source>
        <dbReference type="Proteomes" id="UP000234331"/>
    </source>
</evidence>
<dbReference type="AlphaFoldDB" id="A0A2I2KKR1"/>
<dbReference type="EMBL" id="FZMO01000036">
    <property type="protein sequence ID" value="SNQ46236.1"/>
    <property type="molecule type" value="Genomic_DNA"/>
</dbReference>
<protein>
    <recommendedName>
        <fullName evidence="3">SAM-dependent methyltransferase</fullName>
    </recommendedName>
</protein>
<gene>
    <name evidence="1" type="ORF">FRACA_1300007</name>
</gene>
<sequence length="105" mass="10985">MSDEDDPHGIVAHLMDALPPGSHLALTHVTGDFLPAATTARGIALYRARGIPVQPRTRASIARFFDGLELLEPGLVPVQRWRPAPGVVPVADAAAGGYGAVARKA</sequence>
<keyword evidence="2" id="KW-1185">Reference proteome</keyword>
<proteinExistence type="predicted"/>
<organism evidence="1 2">
    <name type="scientific">Frankia canadensis</name>
    <dbReference type="NCBI Taxonomy" id="1836972"/>
    <lineage>
        <taxon>Bacteria</taxon>
        <taxon>Bacillati</taxon>
        <taxon>Actinomycetota</taxon>
        <taxon>Actinomycetes</taxon>
        <taxon>Frankiales</taxon>
        <taxon>Frankiaceae</taxon>
        <taxon>Frankia</taxon>
    </lineage>
</organism>
<dbReference type="Proteomes" id="UP000234331">
    <property type="component" value="Unassembled WGS sequence"/>
</dbReference>